<organism evidence="1">
    <name type="scientific">hydrothermal vent metagenome</name>
    <dbReference type="NCBI Taxonomy" id="652676"/>
    <lineage>
        <taxon>unclassified sequences</taxon>
        <taxon>metagenomes</taxon>
        <taxon>ecological metagenomes</taxon>
    </lineage>
</organism>
<dbReference type="InterPro" id="IPR010980">
    <property type="entry name" value="Cyt_c/b562"/>
</dbReference>
<protein>
    <submittedName>
        <fullName evidence="1">Uncharacterized protein</fullName>
    </submittedName>
</protein>
<dbReference type="GO" id="GO:0009055">
    <property type="term" value="F:electron transfer activity"/>
    <property type="evidence" value="ECO:0007669"/>
    <property type="project" value="InterPro"/>
</dbReference>
<dbReference type="SUPFAM" id="SSF47175">
    <property type="entry name" value="Cytochromes"/>
    <property type="match status" value="1"/>
</dbReference>
<dbReference type="AlphaFoldDB" id="A0A3B1BLR1"/>
<dbReference type="GO" id="GO:0020037">
    <property type="term" value="F:heme binding"/>
    <property type="evidence" value="ECO:0007669"/>
    <property type="project" value="InterPro"/>
</dbReference>
<dbReference type="EMBL" id="UOGA01000150">
    <property type="protein sequence ID" value="VAX19276.1"/>
    <property type="molecule type" value="Genomic_DNA"/>
</dbReference>
<reference evidence="1" key="1">
    <citation type="submission" date="2018-06" db="EMBL/GenBank/DDBJ databases">
        <authorList>
            <person name="Zhirakovskaya E."/>
        </authorList>
    </citation>
    <scope>NUCLEOTIDE SEQUENCE</scope>
</reference>
<name>A0A3B1BLR1_9ZZZZ</name>
<dbReference type="GO" id="GO:0005506">
    <property type="term" value="F:iron ion binding"/>
    <property type="evidence" value="ECO:0007669"/>
    <property type="project" value="InterPro"/>
</dbReference>
<accession>A0A3B1BLR1</accession>
<evidence type="ECO:0000313" key="1">
    <source>
        <dbReference type="EMBL" id="VAX19276.1"/>
    </source>
</evidence>
<gene>
    <name evidence="1" type="ORF">MNBD_NITROSPINAE04-2193</name>
</gene>
<proteinExistence type="predicted"/>
<dbReference type="GO" id="GO:0022900">
    <property type="term" value="P:electron transport chain"/>
    <property type="evidence" value="ECO:0007669"/>
    <property type="project" value="InterPro"/>
</dbReference>
<sequence>MFLKSITVFAFIAISFFTVSFAQERDSNKAPSVSGEIDLPDDLKAVLLEEMSAIEKGMAELVHEISHGNWVNIEKIGKTIEESYIVKQKLSKHQLEQLRHKLPSGFLKLDGKFHKLAGALADSAKRRNIDLVVFYFYKLNESCARCHYRYAKNRFPGFSQKLNATEGSKQ</sequence>